<dbReference type="InterPro" id="IPR050367">
    <property type="entry name" value="APC_superfamily"/>
</dbReference>
<dbReference type="PANTHER" id="PTHR42770:SF7">
    <property type="entry name" value="MEMBRANE PROTEIN"/>
    <property type="match status" value="1"/>
</dbReference>
<feature type="transmembrane region" description="Helical" evidence="6">
    <location>
        <begin position="343"/>
        <end position="364"/>
    </location>
</feature>
<feature type="transmembrane region" description="Helical" evidence="6">
    <location>
        <begin position="319"/>
        <end position="337"/>
    </location>
</feature>
<evidence type="ECO:0000256" key="1">
    <source>
        <dbReference type="ARBA" id="ARBA00004651"/>
    </source>
</evidence>
<organism evidence="7 8">
    <name type="scientific">Oceanidesulfovibrio indonesiensis</name>
    <dbReference type="NCBI Taxonomy" id="54767"/>
    <lineage>
        <taxon>Bacteria</taxon>
        <taxon>Pseudomonadati</taxon>
        <taxon>Thermodesulfobacteriota</taxon>
        <taxon>Desulfovibrionia</taxon>
        <taxon>Desulfovibrionales</taxon>
        <taxon>Desulfovibrionaceae</taxon>
        <taxon>Oceanidesulfovibrio</taxon>
    </lineage>
</organism>
<dbReference type="OrthoDB" id="127638at2"/>
<keyword evidence="2" id="KW-1003">Cell membrane</keyword>
<dbReference type="GO" id="GO:0022857">
    <property type="term" value="F:transmembrane transporter activity"/>
    <property type="evidence" value="ECO:0007669"/>
    <property type="project" value="InterPro"/>
</dbReference>
<keyword evidence="4 6" id="KW-1133">Transmembrane helix</keyword>
<feature type="transmembrane region" description="Helical" evidence="6">
    <location>
        <begin position="20"/>
        <end position="40"/>
    </location>
</feature>
<dbReference type="Gene3D" id="1.20.1740.10">
    <property type="entry name" value="Amino acid/polyamine transporter I"/>
    <property type="match status" value="1"/>
</dbReference>
<dbReference type="GO" id="GO:0005886">
    <property type="term" value="C:plasma membrane"/>
    <property type="evidence" value="ECO:0007669"/>
    <property type="project" value="UniProtKB-SubCell"/>
</dbReference>
<feature type="transmembrane region" description="Helical" evidence="6">
    <location>
        <begin position="376"/>
        <end position="397"/>
    </location>
</feature>
<proteinExistence type="predicted"/>
<dbReference type="Pfam" id="PF13520">
    <property type="entry name" value="AA_permease_2"/>
    <property type="match status" value="1"/>
</dbReference>
<dbReference type="AlphaFoldDB" id="A0A7M3MFB1"/>
<dbReference type="Proteomes" id="UP000448292">
    <property type="component" value="Unassembled WGS sequence"/>
</dbReference>
<name>A0A7M3MFB1_9BACT</name>
<evidence type="ECO:0000256" key="4">
    <source>
        <dbReference type="ARBA" id="ARBA00022989"/>
    </source>
</evidence>
<feature type="transmembrane region" description="Helical" evidence="6">
    <location>
        <begin position="154"/>
        <end position="171"/>
    </location>
</feature>
<evidence type="ECO:0000313" key="8">
    <source>
        <dbReference type="Proteomes" id="UP000448292"/>
    </source>
</evidence>
<accession>A0A7M3MFB1</accession>
<feature type="transmembrane region" description="Helical" evidence="6">
    <location>
        <begin position="403"/>
        <end position="421"/>
    </location>
</feature>
<evidence type="ECO:0000256" key="2">
    <source>
        <dbReference type="ARBA" id="ARBA00022475"/>
    </source>
</evidence>
<evidence type="ECO:0000256" key="6">
    <source>
        <dbReference type="SAM" id="Phobius"/>
    </source>
</evidence>
<dbReference type="EMBL" id="QMIE01000006">
    <property type="protein sequence ID" value="TVM17696.1"/>
    <property type="molecule type" value="Genomic_DNA"/>
</dbReference>
<evidence type="ECO:0008006" key="9">
    <source>
        <dbReference type="Google" id="ProtNLM"/>
    </source>
</evidence>
<dbReference type="PANTHER" id="PTHR42770">
    <property type="entry name" value="AMINO ACID TRANSPORTER-RELATED"/>
    <property type="match status" value="1"/>
</dbReference>
<evidence type="ECO:0000256" key="5">
    <source>
        <dbReference type="ARBA" id="ARBA00023136"/>
    </source>
</evidence>
<evidence type="ECO:0000313" key="7">
    <source>
        <dbReference type="EMBL" id="TVM17696.1"/>
    </source>
</evidence>
<feature type="transmembrane region" description="Helical" evidence="6">
    <location>
        <begin position="272"/>
        <end position="299"/>
    </location>
</feature>
<dbReference type="InterPro" id="IPR002293">
    <property type="entry name" value="AA/rel_permease1"/>
</dbReference>
<feature type="transmembrane region" description="Helical" evidence="6">
    <location>
        <begin position="191"/>
        <end position="211"/>
    </location>
</feature>
<comment type="caution">
    <text evidence="7">The sequence shown here is derived from an EMBL/GenBank/DDBJ whole genome shotgun (WGS) entry which is preliminary data.</text>
</comment>
<reference evidence="7 8" key="1">
    <citation type="submission" date="2018-06" db="EMBL/GenBank/DDBJ databases">
        <title>Complete genome of Desulfovibrio indonesiensis P37SLT.</title>
        <authorList>
            <person name="Crispim J.S."/>
            <person name="Vidigal P.M.P."/>
            <person name="Silva L.C.F."/>
            <person name="Laguardia C.N."/>
            <person name="Araujo L.C."/>
            <person name="Dias R.S."/>
            <person name="Sousa M.P."/>
            <person name="Paula S.O."/>
            <person name="Silva C."/>
        </authorList>
    </citation>
    <scope>NUCLEOTIDE SEQUENCE [LARGE SCALE GENOMIC DNA]</scope>
    <source>
        <strain evidence="7 8">P37SLT</strain>
    </source>
</reference>
<keyword evidence="3 6" id="KW-0812">Transmembrane</keyword>
<feature type="transmembrane region" description="Helical" evidence="6">
    <location>
        <begin position="223"/>
        <end position="247"/>
    </location>
</feature>
<protein>
    <recommendedName>
        <fullName evidence="9">Amino acid transporter</fullName>
    </recommendedName>
</protein>
<feature type="transmembrane region" description="Helical" evidence="6">
    <location>
        <begin position="52"/>
        <end position="73"/>
    </location>
</feature>
<feature type="transmembrane region" description="Helical" evidence="6">
    <location>
        <begin position="124"/>
        <end position="142"/>
    </location>
</feature>
<gene>
    <name evidence="7" type="ORF">DPQ33_08645</name>
</gene>
<keyword evidence="5 6" id="KW-0472">Membrane</keyword>
<comment type="subcellular location">
    <subcellularLocation>
        <location evidence="1">Cell membrane</location>
        <topology evidence="1">Multi-pass membrane protein</topology>
    </subcellularLocation>
</comment>
<keyword evidence="8" id="KW-1185">Reference proteome</keyword>
<dbReference type="RefSeq" id="WP_144302812.1">
    <property type="nucleotide sequence ID" value="NZ_QMIE01000006.1"/>
</dbReference>
<sequence length="616" mass="66909">MGKEPAGHSTLARSMGLTDVFAVATGAMISSGIFVLPGIAHAQAGPAVVLSYVFAGCIAAMGMLSLAETLTAMPKAGGGYFIVMRTMGPAVGTVAGLCIWFSLALKSAFALIGLAAFIEVFFEMDHRITGTVLCLVFLGVNLRGVREAAVVQKILVVFLCAALGVYIITGLDHVRPDHFLPFASKGWNAVFSTAGTVFVAYGGLLAVDSVAEETRNPGRTLPLGLFLSLIVVMVLYSLAVFVTTGVLPSGELNDSLTPISDGARAFLGRPGFVLVSAAAVAAFISTANAGLITSSRYLLALARDENVPPFLGRISSRNVPSVALIFTTLLVIAVLFIDLKMLVGAASTVLILKYVLMNLSVIVLRESRLLNYRPVFKAPLYPWVQVIGVVGSIFLIFEMGWKALLLATGLITAGFAVYWFYGRIRKGREYALMHLTERLLGKEYAGDALEDELREIVRIRNERDFDVFDRAVQEAIVIDVPPETPSKESLRYLEKEAERLGCPDCERVAGFFRKEAEQGVDQVMPGVGISHLVVRGEDVLRLVIVRDVNRLALGDARVFAYFLVLTSENRRQSYVPAVAALSQIVLAEDFEKRWLTTKKKERLKDILHLGERRPMA</sequence>
<feature type="transmembrane region" description="Helical" evidence="6">
    <location>
        <begin position="94"/>
        <end position="118"/>
    </location>
</feature>
<evidence type="ECO:0000256" key="3">
    <source>
        <dbReference type="ARBA" id="ARBA00022692"/>
    </source>
</evidence>